<dbReference type="GO" id="GO:0003887">
    <property type="term" value="F:DNA-directed DNA polymerase activity"/>
    <property type="evidence" value="ECO:0007669"/>
    <property type="project" value="UniProtKB-UniRule"/>
</dbReference>
<accession>A0A2M7H318</accession>
<dbReference type="AlphaFoldDB" id="A0A2M7H318"/>
<evidence type="ECO:0000256" key="8">
    <source>
        <dbReference type="ARBA" id="ARBA00023125"/>
    </source>
</evidence>
<dbReference type="InterPro" id="IPR022635">
    <property type="entry name" value="DNA_polIII_beta_C"/>
</dbReference>
<keyword evidence="7 9" id="KW-0239">DNA-directed DNA polymerase</keyword>
<dbReference type="EMBL" id="PFGC01000044">
    <property type="protein sequence ID" value="PIW36632.1"/>
    <property type="molecule type" value="Genomic_DNA"/>
</dbReference>
<dbReference type="Proteomes" id="UP000230292">
    <property type="component" value="Unassembled WGS sequence"/>
</dbReference>
<comment type="similarity">
    <text evidence="2 9">Belongs to the beta sliding clamp family.</text>
</comment>
<dbReference type="GO" id="GO:0008408">
    <property type="term" value="F:3'-5' exonuclease activity"/>
    <property type="evidence" value="ECO:0007669"/>
    <property type="project" value="InterPro"/>
</dbReference>
<dbReference type="GO" id="GO:0009360">
    <property type="term" value="C:DNA polymerase III complex"/>
    <property type="evidence" value="ECO:0007669"/>
    <property type="project" value="InterPro"/>
</dbReference>
<dbReference type="InterPro" id="IPR022634">
    <property type="entry name" value="DNA_polIII_beta_N"/>
</dbReference>
<evidence type="ECO:0000259" key="11">
    <source>
        <dbReference type="Pfam" id="PF02767"/>
    </source>
</evidence>
<evidence type="ECO:0000256" key="5">
    <source>
        <dbReference type="ARBA" id="ARBA00022695"/>
    </source>
</evidence>
<dbReference type="GO" id="GO:0005737">
    <property type="term" value="C:cytoplasm"/>
    <property type="evidence" value="ECO:0007669"/>
    <property type="project" value="UniProtKB-SubCell"/>
</dbReference>
<comment type="subunit">
    <text evidence="9">Forms a ring-shaped head-to-tail homodimer around DNA.</text>
</comment>
<evidence type="ECO:0000256" key="4">
    <source>
        <dbReference type="ARBA" id="ARBA00022679"/>
    </source>
</evidence>
<evidence type="ECO:0000256" key="9">
    <source>
        <dbReference type="PIRNR" id="PIRNR000804"/>
    </source>
</evidence>
<dbReference type="InterPro" id="IPR001001">
    <property type="entry name" value="DNA_polIII_beta"/>
</dbReference>
<keyword evidence="4 9" id="KW-0808">Transferase</keyword>
<feature type="domain" description="DNA polymerase III beta sliding clamp N-terminal" evidence="10">
    <location>
        <begin position="1"/>
        <end position="118"/>
    </location>
</feature>
<keyword evidence="8" id="KW-0238">DNA-binding</keyword>
<dbReference type="Pfam" id="PF02768">
    <property type="entry name" value="DNA_pol3_beta_3"/>
    <property type="match status" value="1"/>
</dbReference>
<organism evidence="13 14">
    <name type="scientific">Candidatus Kerfeldbacteria bacterium CG15_BIG_FIL_POST_REV_8_21_14_020_45_12</name>
    <dbReference type="NCBI Taxonomy" id="2014247"/>
    <lineage>
        <taxon>Bacteria</taxon>
        <taxon>Candidatus Kerfeldiibacteriota</taxon>
    </lineage>
</organism>
<evidence type="ECO:0000313" key="13">
    <source>
        <dbReference type="EMBL" id="PIW36632.1"/>
    </source>
</evidence>
<feature type="domain" description="DNA polymerase III beta sliding clamp C-terminal" evidence="12">
    <location>
        <begin position="244"/>
        <end position="368"/>
    </location>
</feature>
<sequence>MKFSCTQENLNRGLALVTHITGKNVNLPILHNVLVEAKDNAITLSATNLEIGIRVRLRGKVDEAGSFTVPAQVFASYVGLVSAEKVDVERADDGLNIQAGNQNTKIKGEEATEFPMIPEVVLENPISVPASELKMALAQTIVAVSHDDSRPELTGVYTQIEDHRVVFAATDSYRLAERALPIAGTHTERQIIVPGMAMQELVRVLPDDAGVDVRMYFSDSQALFMTDEVEITTRLIEGNYPDYRQIIPMEEKTKAVVDRYDLVKAVKAASLFSKSGIHDVNLQFSPDKQGVTLTTVNNQVGENVSKVNAEIVGDSNSIIFNHRYLLDGVQQVSTPQVVFYVVDGVSPGIIRPHGGDTASQYTYIIMPIKQ</sequence>
<dbReference type="PANTHER" id="PTHR30478">
    <property type="entry name" value="DNA POLYMERASE III SUBUNIT BETA"/>
    <property type="match status" value="1"/>
</dbReference>
<evidence type="ECO:0000256" key="3">
    <source>
        <dbReference type="ARBA" id="ARBA00022490"/>
    </source>
</evidence>
<evidence type="ECO:0000259" key="12">
    <source>
        <dbReference type="Pfam" id="PF02768"/>
    </source>
</evidence>
<gene>
    <name evidence="13" type="primary">dnaN</name>
    <name evidence="13" type="ORF">COW24_04220</name>
</gene>
<dbReference type="GO" id="GO:0003677">
    <property type="term" value="F:DNA binding"/>
    <property type="evidence" value="ECO:0007669"/>
    <property type="project" value="UniProtKB-UniRule"/>
</dbReference>
<evidence type="ECO:0000256" key="1">
    <source>
        <dbReference type="ARBA" id="ARBA00004496"/>
    </source>
</evidence>
<reference evidence="13 14" key="1">
    <citation type="submission" date="2017-09" db="EMBL/GenBank/DDBJ databases">
        <title>Depth-based differentiation of microbial function through sediment-hosted aquifers and enrichment of novel symbionts in the deep terrestrial subsurface.</title>
        <authorList>
            <person name="Probst A.J."/>
            <person name="Ladd B."/>
            <person name="Jarett J.K."/>
            <person name="Geller-Mcgrath D.E."/>
            <person name="Sieber C.M."/>
            <person name="Emerson J.B."/>
            <person name="Anantharaman K."/>
            <person name="Thomas B.C."/>
            <person name="Malmstrom R."/>
            <person name="Stieglmeier M."/>
            <person name="Klingl A."/>
            <person name="Woyke T."/>
            <person name="Ryan C.M."/>
            <person name="Banfield J.F."/>
        </authorList>
    </citation>
    <scope>NUCLEOTIDE SEQUENCE [LARGE SCALE GENOMIC DNA]</scope>
    <source>
        <strain evidence="13">CG15_BIG_FIL_POST_REV_8_21_14_020_45_12</strain>
    </source>
</reference>
<dbReference type="Pfam" id="PF02767">
    <property type="entry name" value="DNA_pol3_beta_2"/>
    <property type="match status" value="1"/>
</dbReference>
<dbReference type="NCBIfam" id="TIGR00663">
    <property type="entry name" value="dnan"/>
    <property type="match status" value="1"/>
</dbReference>
<keyword evidence="6 9" id="KW-0235">DNA replication</keyword>
<dbReference type="PIRSF" id="PIRSF000804">
    <property type="entry name" value="DNA_pol_III_b"/>
    <property type="match status" value="1"/>
</dbReference>
<evidence type="ECO:0000256" key="6">
    <source>
        <dbReference type="ARBA" id="ARBA00022705"/>
    </source>
</evidence>
<comment type="function">
    <text evidence="9">Confers DNA tethering and processivity to DNA polymerases and other proteins. Acts as a clamp, forming a ring around DNA (a reaction catalyzed by the clamp-loading complex) which diffuses in an ATP-independent manner freely and bidirectionally along dsDNA. Initially characterized for its ability to contact the catalytic subunit of DNA polymerase III (Pol III), a complex, multichain enzyme responsible for most of the replicative synthesis in bacteria; Pol III exhibits 3'-5' exonuclease proofreading activity. The beta chain is required for initiation of replication as well as for processivity of DNA replication.</text>
</comment>
<comment type="caution">
    <text evidence="13">The sequence shown here is derived from an EMBL/GenBank/DDBJ whole genome shotgun (WGS) entry which is preliminary data.</text>
</comment>
<comment type="subcellular location">
    <subcellularLocation>
        <location evidence="1 9">Cytoplasm</location>
    </subcellularLocation>
</comment>
<dbReference type="CDD" id="cd00140">
    <property type="entry name" value="beta_clamp"/>
    <property type="match status" value="1"/>
</dbReference>
<evidence type="ECO:0000259" key="10">
    <source>
        <dbReference type="Pfam" id="PF00712"/>
    </source>
</evidence>
<keyword evidence="3 9" id="KW-0963">Cytoplasm</keyword>
<name>A0A2M7H318_9BACT</name>
<protein>
    <recommendedName>
        <fullName evidence="9">Beta sliding clamp</fullName>
    </recommendedName>
</protein>
<evidence type="ECO:0000313" key="14">
    <source>
        <dbReference type="Proteomes" id="UP000230292"/>
    </source>
</evidence>
<dbReference type="Gene3D" id="3.70.10.10">
    <property type="match status" value="1"/>
</dbReference>
<dbReference type="InterPro" id="IPR046938">
    <property type="entry name" value="DNA_clamp_sf"/>
</dbReference>
<evidence type="ECO:0000256" key="2">
    <source>
        <dbReference type="ARBA" id="ARBA00010752"/>
    </source>
</evidence>
<dbReference type="SUPFAM" id="SSF55979">
    <property type="entry name" value="DNA clamp"/>
    <property type="match status" value="3"/>
</dbReference>
<proteinExistence type="inferred from homology"/>
<dbReference type="Gene3D" id="3.10.150.10">
    <property type="entry name" value="DNA Polymerase III, subunit A, domain 2"/>
    <property type="match status" value="1"/>
</dbReference>
<dbReference type="Pfam" id="PF00712">
    <property type="entry name" value="DNA_pol3_beta"/>
    <property type="match status" value="1"/>
</dbReference>
<feature type="domain" description="DNA polymerase III beta sliding clamp central" evidence="11">
    <location>
        <begin position="128"/>
        <end position="242"/>
    </location>
</feature>
<dbReference type="PANTHER" id="PTHR30478:SF0">
    <property type="entry name" value="BETA SLIDING CLAMP"/>
    <property type="match status" value="1"/>
</dbReference>
<evidence type="ECO:0000256" key="7">
    <source>
        <dbReference type="ARBA" id="ARBA00022932"/>
    </source>
</evidence>
<keyword evidence="5 9" id="KW-0548">Nucleotidyltransferase</keyword>
<dbReference type="GO" id="GO:0006271">
    <property type="term" value="P:DNA strand elongation involved in DNA replication"/>
    <property type="evidence" value="ECO:0007669"/>
    <property type="project" value="TreeGrafter"/>
</dbReference>
<dbReference type="SMART" id="SM00480">
    <property type="entry name" value="POL3Bc"/>
    <property type="match status" value="1"/>
</dbReference>
<dbReference type="InterPro" id="IPR022637">
    <property type="entry name" value="DNA_polIII_beta_cen"/>
</dbReference>